<sequence length="189" mass="22197">MSMKLAILGILLEKDMHPYEMRLKMKEKAVDRNAKIQIGSLYYAVDQLALQGYLEVVEVIKSDKRPDKTVYHITDTGIAYFEELLMQQFEMMEPVYHPMYIALAFAKYGDQKKIAAVLKERVRKTEHQVNFYYEIYQDHVGTVSRSVLYLMAGRYEHELTELKWLRKLYEDAEAGLLAEMGERIDLIDD</sequence>
<evidence type="ECO:0000313" key="3">
    <source>
        <dbReference type="Proteomes" id="UP001519288"/>
    </source>
</evidence>
<gene>
    <name evidence="2" type="ORF">J2Z69_001550</name>
</gene>
<protein>
    <submittedName>
        <fullName evidence="2">DNA-binding PadR family transcriptional regulator</fullName>
    </submittedName>
</protein>
<feature type="domain" description="Transcription regulator PadR N-terminal" evidence="1">
    <location>
        <begin position="7"/>
        <end position="82"/>
    </location>
</feature>
<comment type="caution">
    <text evidence="2">The sequence shown here is derived from an EMBL/GenBank/DDBJ whole genome shotgun (WGS) entry which is preliminary data.</text>
</comment>
<keyword evidence="3" id="KW-1185">Reference proteome</keyword>
<dbReference type="Pfam" id="PF03551">
    <property type="entry name" value="PadR"/>
    <property type="match status" value="1"/>
</dbReference>
<dbReference type="InterPro" id="IPR052509">
    <property type="entry name" value="Metal_resp_DNA-bind_regulator"/>
</dbReference>
<dbReference type="PANTHER" id="PTHR33169:SF27">
    <property type="entry name" value="TRANSCRIPTIONAL REGULATOR PADR FAMILY PROTEIN"/>
    <property type="match status" value="1"/>
</dbReference>
<dbReference type="RefSeq" id="WP_209860799.1">
    <property type="nucleotide sequence ID" value="NZ_JAGGLD010000002.1"/>
</dbReference>
<dbReference type="PANTHER" id="PTHR33169">
    <property type="entry name" value="PADR-FAMILY TRANSCRIPTIONAL REGULATOR"/>
    <property type="match status" value="1"/>
</dbReference>
<keyword evidence="2" id="KW-0238">DNA-binding</keyword>
<name>A0ABS4JIT6_9BACL</name>
<reference evidence="2 3" key="1">
    <citation type="submission" date="2021-03" db="EMBL/GenBank/DDBJ databases">
        <title>Genomic Encyclopedia of Type Strains, Phase IV (KMG-IV): sequencing the most valuable type-strain genomes for metagenomic binning, comparative biology and taxonomic classification.</title>
        <authorList>
            <person name="Goeker M."/>
        </authorList>
    </citation>
    <scope>NUCLEOTIDE SEQUENCE [LARGE SCALE GENOMIC DNA]</scope>
    <source>
        <strain evidence="2 3">DSM 26806</strain>
    </source>
</reference>
<dbReference type="InterPro" id="IPR036390">
    <property type="entry name" value="WH_DNA-bd_sf"/>
</dbReference>
<dbReference type="EMBL" id="JAGGLD010000002">
    <property type="protein sequence ID" value="MBP2000519.1"/>
    <property type="molecule type" value="Genomic_DNA"/>
</dbReference>
<evidence type="ECO:0000259" key="1">
    <source>
        <dbReference type="Pfam" id="PF03551"/>
    </source>
</evidence>
<dbReference type="Proteomes" id="UP001519288">
    <property type="component" value="Unassembled WGS sequence"/>
</dbReference>
<proteinExistence type="predicted"/>
<accession>A0ABS4JIT6</accession>
<dbReference type="InterPro" id="IPR036388">
    <property type="entry name" value="WH-like_DNA-bd_sf"/>
</dbReference>
<organism evidence="2 3">
    <name type="scientific">Paenibacillus shirakamiensis</name>
    <dbReference type="NCBI Taxonomy" id="1265935"/>
    <lineage>
        <taxon>Bacteria</taxon>
        <taxon>Bacillati</taxon>
        <taxon>Bacillota</taxon>
        <taxon>Bacilli</taxon>
        <taxon>Bacillales</taxon>
        <taxon>Paenibacillaceae</taxon>
        <taxon>Paenibacillus</taxon>
    </lineage>
</organism>
<dbReference type="GO" id="GO:0003677">
    <property type="term" value="F:DNA binding"/>
    <property type="evidence" value="ECO:0007669"/>
    <property type="project" value="UniProtKB-KW"/>
</dbReference>
<evidence type="ECO:0000313" key="2">
    <source>
        <dbReference type="EMBL" id="MBP2000519.1"/>
    </source>
</evidence>
<dbReference type="InterPro" id="IPR005149">
    <property type="entry name" value="Tscrpt_reg_PadR_N"/>
</dbReference>
<dbReference type="Gene3D" id="1.10.10.10">
    <property type="entry name" value="Winged helix-like DNA-binding domain superfamily/Winged helix DNA-binding domain"/>
    <property type="match status" value="1"/>
</dbReference>
<dbReference type="SUPFAM" id="SSF46785">
    <property type="entry name" value="Winged helix' DNA-binding domain"/>
    <property type="match status" value="1"/>
</dbReference>